<name>A0A7V5NX39_9PROT</name>
<dbReference type="GO" id="GO:0003824">
    <property type="term" value="F:catalytic activity"/>
    <property type="evidence" value="ECO:0007669"/>
    <property type="project" value="InterPro"/>
</dbReference>
<reference evidence="2" key="1">
    <citation type="journal article" date="2020" name="mSystems">
        <title>Genome- and Community-Level Interaction Insights into Carbon Utilization and Element Cycling Functions of Hydrothermarchaeota in Hydrothermal Sediment.</title>
        <authorList>
            <person name="Zhou Z."/>
            <person name="Liu Y."/>
            <person name="Xu W."/>
            <person name="Pan J."/>
            <person name="Luo Z.H."/>
            <person name="Li M."/>
        </authorList>
    </citation>
    <scope>NUCLEOTIDE SEQUENCE [LARGE SCALE GENOMIC DNA]</scope>
    <source>
        <strain evidence="2">HyVt-538</strain>
    </source>
</reference>
<evidence type="ECO:0000259" key="1">
    <source>
        <dbReference type="Pfam" id="PF02538"/>
    </source>
</evidence>
<organism evidence="2">
    <name type="scientific">Hellea balneolensis</name>
    <dbReference type="NCBI Taxonomy" id="287478"/>
    <lineage>
        <taxon>Bacteria</taxon>
        <taxon>Pseudomonadati</taxon>
        <taxon>Pseudomonadota</taxon>
        <taxon>Alphaproteobacteria</taxon>
        <taxon>Maricaulales</taxon>
        <taxon>Robiginitomaculaceae</taxon>
        <taxon>Hellea</taxon>
    </lineage>
</organism>
<dbReference type="EMBL" id="DROP01000194">
    <property type="protein sequence ID" value="HHI88869.1"/>
    <property type="molecule type" value="Genomic_DNA"/>
</dbReference>
<evidence type="ECO:0000313" key="2">
    <source>
        <dbReference type="EMBL" id="HHI88869.1"/>
    </source>
</evidence>
<gene>
    <name evidence="2" type="ORF">ENK01_02855</name>
</gene>
<dbReference type="Proteomes" id="UP000885806">
    <property type="component" value="Unassembled WGS sequence"/>
</dbReference>
<feature type="domain" description="Hydantoinase B/oxoprolinase" evidence="1">
    <location>
        <begin position="1"/>
        <end position="79"/>
    </location>
</feature>
<proteinExistence type="predicted"/>
<comment type="caution">
    <text evidence="2">The sequence shown here is derived from an EMBL/GenBank/DDBJ whole genome shotgun (WGS) entry which is preliminary data.</text>
</comment>
<dbReference type="Pfam" id="PF02538">
    <property type="entry name" value="Hydantoinase_B"/>
    <property type="match status" value="1"/>
</dbReference>
<accession>A0A7V5NX39</accession>
<sequence>GISIHYRFLEKGTISIHDDRWFIYPWGVNGGEPGMRSKKILKRKNGKTKVLPSKCDDIVVNEGDVLIYDTWGGGGWGNPLERDAELVALEVKRGLVTRKGAKRYGVVIAKDGSVDKKATEELRRKMAPGICKEIFNYGPDLKTLRKNCKKETGLKAPRQPVWEAAE</sequence>
<protein>
    <submittedName>
        <fullName evidence="2">Hydantoinase B/oxoprolinase family protein</fullName>
    </submittedName>
</protein>
<feature type="non-terminal residue" evidence="2">
    <location>
        <position position="1"/>
    </location>
</feature>
<dbReference type="InterPro" id="IPR003692">
    <property type="entry name" value="Hydantoinase_B"/>
</dbReference>
<dbReference type="AlphaFoldDB" id="A0A7V5NX39"/>